<accession>A0ABT0ZEZ2</accession>
<keyword evidence="2" id="KW-1185">Reference proteome</keyword>
<reference evidence="1 2" key="1">
    <citation type="submission" date="2022-05" db="EMBL/GenBank/DDBJ databases">
        <title>Streptomyces sp. nov. RY43-2 isolated from soil of a peat swamp forest.</title>
        <authorList>
            <person name="Kanchanasin P."/>
            <person name="Tanasupawat S."/>
            <person name="Phongsopitanun W."/>
        </authorList>
    </citation>
    <scope>NUCLEOTIDE SEQUENCE [LARGE SCALE GENOMIC DNA]</scope>
    <source>
        <strain evidence="1 2">RY43-2</strain>
    </source>
</reference>
<evidence type="ECO:0000313" key="1">
    <source>
        <dbReference type="EMBL" id="MCN9242133.1"/>
    </source>
</evidence>
<proteinExistence type="predicted"/>
<protein>
    <recommendedName>
        <fullName evidence="3">Transposase</fullName>
    </recommendedName>
</protein>
<dbReference type="PANTHER" id="PTHR34613">
    <property type="entry name" value="SLL0800 PROTEIN"/>
    <property type="match status" value="1"/>
</dbReference>
<evidence type="ECO:0008006" key="3">
    <source>
        <dbReference type="Google" id="ProtNLM"/>
    </source>
</evidence>
<dbReference type="EMBL" id="JAMWMR010000011">
    <property type="protein sequence ID" value="MCN9242133.1"/>
    <property type="molecule type" value="Genomic_DNA"/>
</dbReference>
<dbReference type="Proteomes" id="UP001523219">
    <property type="component" value="Unassembled WGS sequence"/>
</dbReference>
<dbReference type="PANTHER" id="PTHR34613:SF1">
    <property type="entry name" value="SLL6017 PROTEIN"/>
    <property type="match status" value="1"/>
</dbReference>
<gene>
    <name evidence="1" type="ORF">NGF19_15270</name>
</gene>
<evidence type="ECO:0000313" key="2">
    <source>
        <dbReference type="Proteomes" id="UP001523219"/>
    </source>
</evidence>
<comment type="caution">
    <text evidence="1">The sequence shown here is derived from an EMBL/GenBank/DDBJ whole genome shotgun (WGS) entry which is preliminary data.</text>
</comment>
<sequence>MVTSTHEASHRIFQDHPEALTPVFEMLGLPPPAKAIIEALTPDATEIRPMERRVDTVLRVEPSEGEHFLVAVEAQTKQDLDKGTSWAYYVAYLHAKYELPVLLVTVCKNQRTAHWAAGPFECRVGPWSTQTTRPFVIGPDNVPEITDESSVAHSPALATISVIVHSESRRIAAILGMLARGMRSFDKSTAMYWCELVEIGLENTPAKEVWKGLEKMVVTYFPGRGTLFEETYLKGKAEGKAEGEARGEAKGILRVLEVRGFHVSDDTRERIASCTDLDRLADWLDRSGTVERPEDLFTEDAGEHHPHT</sequence>
<dbReference type="RefSeq" id="WP_252425429.1">
    <property type="nucleotide sequence ID" value="NZ_JAMWMR010000011.1"/>
</dbReference>
<name>A0ABT0ZEZ2_9ACTN</name>
<organism evidence="1 2">
    <name type="scientific">Streptomyces macrolidinus</name>
    <dbReference type="NCBI Taxonomy" id="2952607"/>
    <lineage>
        <taxon>Bacteria</taxon>
        <taxon>Bacillati</taxon>
        <taxon>Actinomycetota</taxon>
        <taxon>Actinomycetes</taxon>
        <taxon>Kitasatosporales</taxon>
        <taxon>Streptomycetaceae</taxon>
        <taxon>Streptomyces</taxon>
    </lineage>
</organism>